<evidence type="ECO:0000256" key="1">
    <source>
        <dbReference type="SAM" id="Phobius"/>
    </source>
</evidence>
<dbReference type="AlphaFoldDB" id="A0A2T4YQP4"/>
<evidence type="ECO:0000313" key="3">
    <source>
        <dbReference type="Proteomes" id="UP000240996"/>
    </source>
</evidence>
<keyword evidence="3" id="KW-1185">Reference proteome</keyword>
<dbReference type="RefSeq" id="WP_031394857.1">
    <property type="nucleotide sequence ID" value="NZ_PZZN01000002.1"/>
</dbReference>
<organism evidence="2 3">
    <name type="scientific">Sphingomonas aerolata</name>
    <dbReference type="NCBI Taxonomy" id="185951"/>
    <lineage>
        <taxon>Bacteria</taxon>
        <taxon>Pseudomonadati</taxon>
        <taxon>Pseudomonadota</taxon>
        <taxon>Alphaproteobacteria</taxon>
        <taxon>Sphingomonadales</taxon>
        <taxon>Sphingomonadaceae</taxon>
        <taxon>Sphingomonas</taxon>
    </lineage>
</organism>
<keyword evidence="1" id="KW-0472">Membrane</keyword>
<accession>A0A2T4YQP4</accession>
<sequence length="238" mass="26019">MATLATSVSAITAERRFYLMLAAIIAVTVFAGFGLDLQRTDWNIVGLPAQVHLHAAVFFGWIILYVAQNWLVDRGSIAMHRRLGVATACLVPVMVVVGVATTVMAVRLNRVPPFFTPGLFLALDLQIIGFAILAGWAIQLRHRSDWHKRLMLCATILIMSPALGRILPMPLMGPSGTWAIFVATMVYLGAAMLFDAQLRGRVHLAYWWGAGMLTLVQLLIGIVGFSPRLDKLVAQLAA</sequence>
<comment type="caution">
    <text evidence="2">The sequence shown here is derived from an EMBL/GenBank/DDBJ whole genome shotgun (WGS) entry which is preliminary data.</text>
</comment>
<feature type="transmembrane region" description="Helical" evidence="1">
    <location>
        <begin position="175"/>
        <end position="194"/>
    </location>
</feature>
<gene>
    <name evidence="2" type="ORF">C8J24_2061</name>
</gene>
<keyword evidence="1" id="KW-1133">Transmembrane helix</keyword>
<feature type="transmembrane region" description="Helical" evidence="1">
    <location>
        <begin position="118"/>
        <end position="138"/>
    </location>
</feature>
<keyword evidence="1" id="KW-0812">Transmembrane</keyword>
<reference evidence="2 3" key="1">
    <citation type="submission" date="2018-04" db="EMBL/GenBank/DDBJ databases">
        <title>Genomic Encyclopedia of Type Strains, Phase III (KMG-III): the genomes of soil and plant-associated and newly described type strains.</title>
        <authorList>
            <person name="Whitman W."/>
        </authorList>
    </citation>
    <scope>NUCLEOTIDE SEQUENCE [LARGE SCALE GENOMIC DNA]</scope>
    <source>
        <strain evidence="2 3">NW12</strain>
    </source>
</reference>
<feature type="transmembrane region" description="Helical" evidence="1">
    <location>
        <begin position="206"/>
        <end position="226"/>
    </location>
</feature>
<dbReference type="EMBL" id="PZZN01000002">
    <property type="protein sequence ID" value="PTM45829.1"/>
    <property type="molecule type" value="Genomic_DNA"/>
</dbReference>
<protein>
    <submittedName>
        <fullName evidence="2">Uncharacterized protein</fullName>
    </submittedName>
</protein>
<feature type="transmembrane region" description="Helical" evidence="1">
    <location>
        <begin position="51"/>
        <end position="71"/>
    </location>
</feature>
<dbReference type="Proteomes" id="UP000240996">
    <property type="component" value="Unassembled WGS sequence"/>
</dbReference>
<feature type="transmembrane region" description="Helical" evidence="1">
    <location>
        <begin position="150"/>
        <end position="169"/>
    </location>
</feature>
<name>A0A2T4YQP4_9SPHN</name>
<feature type="transmembrane region" description="Helical" evidence="1">
    <location>
        <begin position="83"/>
        <end position="106"/>
    </location>
</feature>
<evidence type="ECO:0000313" key="2">
    <source>
        <dbReference type="EMBL" id="PTM45829.1"/>
    </source>
</evidence>
<feature type="transmembrane region" description="Helical" evidence="1">
    <location>
        <begin position="17"/>
        <end position="35"/>
    </location>
</feature>
<proteinExistence type="predicted"/>